<dbReference type="EMBL" id="GL833163">
    <property type="protein sequence ID" value="EGB03730.1"/>
    <property type="molecule type" value="Genomic_DNA"/>
</dbReference>
<gene>
    <name evidence="1" type="ORF">AURANDRAFT_67789</name>
</gene>
<organism evidence="2">
    <name type="scientific">Aureococcus anophagefferens</name>
    <name type="common">Harmful bloom alga</name>
    <dbReference type="NCBI Taxonomy" id="44056"/>
    <lineage>
        <taxon>Eukaryota</taxon>
        <taxon>Sar</taxon>
        <taxon>Stramenopiles</taxon>
        <taxon>Ochrophyta</taxon>
        <taxon>Pelagophyceae</taxon>
        <taxon>Pelagomonadales</taxon>
        <taxon>Pelagomonadaceae</taxon>
        <taxon>Aureococcus</taxon>
    </lineage>
</organism>
<name>F0YME3_AURAN</name>
<dbReference type="OrthoDB" id="10555344at2759"/>
<proteinExistence type="predicted"/>
<dbReference type="GeneID" id="20226441"/>
<reference evidence="1 2" key="1">
    <citation type="journal article" date="2011" name="Proc. Natl. Acad. Sci. U.S.A.">
        <title>Niche of harmful alga Aureococcus anophagefferens revealed through ecogenomics.</title>
        <authorList>
            <person name="Gobler C.J."/>
            <person name="Berry D.L."/>
            <person name="Dyhrman S.T."/>
            <person name="Wilhelm S.W."/>
            <person name="Salamov A."/>
            <person name="Lobanov A.V."/>
            <person name="Zhang Y."/>
            <person name="Collier J.L."/>
            <person name="Wurch L.L."/>
            <person name="Kustka A.B."/>
            <person name="Dill B.D."/>
            <person name="Shah M."/>
            <person name="VerBerkmoes N.C."/>
            <person name="Kuo A."/>
            <person name="Terry A."/>
            <person name="Pangilinan J."/>
            <person name="Lindquist E.A."/>
            <person name="Lucas S."/>
            <person name="Paulsen I.T."/>
            <person name="Hattenrath-Lehmann T.K."/>
            <person name="Talmage S.C."/>
            <person name="Walker E.A."/>
            <person name="Koch F."/>
            <person name="Burson A.M."/>
            <person name="Marcoval M.A."/>
            <person name="Tang Y.Z."/>
            <person name="Lecleir G.R."/>
            <person name="Coyne K.J."/>
            <person name="Berg G.M."/>
            <person name="Bertrand E.M."/>
            <person name="Saito M.A."/>
            <person name="Gladyshev V.N."/>
            <person name="Grigoriev I.V."/>
        </authorList>
    </citation>
    <scope>NUCLEOTIDE SEQUENCE [LARGE SCALE GENOMIC DNA]</scope>
    <source>
        <strain evidence="2">CCMP 1984</strain>
    </source>
</reference>
<dbReference type="KEGG" id="aaf:AURANDRAFT_67789"/>
<dbReference type="AlphaFoldDB" id="F0YME3"/>
<dbReference type="InParanoid" id="F0YME3"/>
<evidence type="ECO:0000313" key="2">
    <source>
        <dbReference type="Proteomes" id="UP000002729"/>
    </source>
</evidence>
<keyword evidence="2" id="KW-1185">Reference proteome</keyword>
<protein>
    <submittedName>
        <fullName evidence="1">Uncharacterized protein</fullName>
    </submittedName>
</protein>
<dbReference type="Proteomes" id="UP000002729">
    <property type="component" value="Unassembled WGS sequence"/>
</dbReference>
<accession>F0YME3</accession>
<sequence length="201" mass="22382">MPNYPFSGSGRDLYMRADFGGPIPATGKSTFSERPPVSPINSICSRTDTMPRYYNDGTGRDIYLSGHLSKIPSTGKANFSERPPSKQASKRHVRTDMLPPFTPSGSGRDTFHRVEYRDKEDACPNDGAQTWSQRVSEYFNPMVMDAFSLRPQLVLCSPEAFSELNENLRRPTTALGCLCKEAKSPPCVNYSMKIMVQVEGP</sequence>
<evidence type="ECO:0000313" key="1">
    <source>
        <dbReference type="EMBL" id="EGB03730.1"/>
    </source>
</evidence>
<dbReference type="RefSeq" id="XP_009041585.1">
    <property type="nucleotide sequence ID" value="XM_009043337.1"/>
</dbReference>